<gene>
    <name evidence="2" type="ORF">PR002_g20529</name>
</gene>
<keyword evidence="1" id="KW-0732">Signal</keyword>
<evidence type="ECO:0000256" key="1">
    <source>
        <dbReference type="SAM" id="SignalP"/>
    </source>
</evidence>
<evidence type="ECO:0000313" key="3">
    <source>
        <dbReference type="Proteomes" id="UP000435112"/>
    </source>
</evidence>
<accession>A0A6A3JG40</accession>
<reference evidence="2 3" key="1">
    <citation type="submission" date="2018-09" db="EMBL/GenBank/DDBJ databases">
        <title>Genomic investigation of the strawberry pathogen Phytophthora fragariae indicates pathogenicity is determined by transcriptional variation in three key races.</title>
        <authorList>
            <person name="Adams T.M."/>
            <person name="Armitage A.D."/>
            <person name="Sobczyk M.K."/>
            <person name="Bates H.J."/>
            <person name="Dunwell J.M."/>
            <person name="Nellist C.F."/>
            <person name="Harrison R.J."/>
        </authorList>
    </citation>
    <scope>NUCLEOTIDE SEQUENCE [LARGE SCALE GENOMIC DNA]</scope>
    <source>
        <strain evidence="2 3">SCRP324</strain>
    </source>
</reference>
<evidence type="ECO:0000313" key="2">
    <source>
        <dbReference type="EMBL" id="KAE8992478.1"/>
    </source>
</evidence>
<sequence length="49" mass="5447">LPGGKKDWRLRVRLLLASSLIFQATPQRIEGQAAGRILLLEQPVNVLPL</sequence>
<proteinExistence type="predicted"/>
<dbReference type="AlphaFoldDB" id="A0A6A3JG40"/>
<organism evidence="2 3">
    <name type="scientific">Phytophthora rubi</name>
    <dbReference type="NCBI Taxonomy" id="129364"/>
    <lineage>
        <taxon>Eukaryota</taxon>
        <taxon>Sar</taxon>
        <taxon>Stramenopiles</taxon>
        <taxon>Oomycota</taxon>
        <taxon>Peronosporomycetes</taxon>
        <taxon>Peronosporales</taxon>
        <taxon>Peronosporaceae</taxon>
        <taxon>Phytophthora</taxon>
    </lineage>
</organism>
<feature type="chain" id="PRO_5025681695" evidence="1">
    <location>
        <begin position="27"/>
        <end position="49"/>
    </location>
</feature>
<name>A0A6A3JG40_9STRA</name>
<comment type="caution">
    <text evidence="2">The sequence shown here is derived from an EMBL/GenBank/DDBJ whole genome shotgun (WGS) entry which is preliminary data.</text>
</comment>
<dbReference type="Proteomes" id="UP000435112">
    <property type="component" value="Unassembled WGS sequence"/>
</dbReference>
<dbReference type="EMBL" id="QXFU01001969">
    <property type="protein sequence ID" value="KAE8992478.1"/>
    <property type="molecule type" value="Genomic_DNA"/>
</dbReference>
<protein>
    <submittedName>
        <fullName evidence="2">Uncharacterized protein</fullName>
    </submittedName>
</protein>
<feature type="non-terminal residue" evidence="2">
    <location>
        <position position="1"/>
    </location>
</feature>
<feature type="signal peptide" evidence="1">
    <location>
        <begin position="1"/>
        <end position="26"/>
    </location>
</feature>